<dbReference type="Pfam" id="PF14649">
    <property type="entry name" value="Spatacsin_C"/>
    <property type="match status" value="1"/>
</dbReference>
<name>A0ABM1MKX5_NICVS</name>
<dbReference type="InterPro" id="IPR028103">
    <property type="entry name" value="Spatacsin"/>
</dbReference>
<feature type="domain" description="Spatacsin C-terminal" evidence="1">
    <location>
        <begin position="1317"/>
        <end position="1634"/>
    </location>
</feature>
<gene>
    <name evidence="3" type="primary">LOC108561680</name>
</gene>
<reference evidence="3" key="1">
    <citation type="submission" date="2025-08" db="UniProtKB">
        <authorList>
            <consortium name="RefSeq"/>
        </authorList>
    </citation>
    <scope>IDENTIFICATION</scope>
    <source>
        <tissue evidence="3">Whole Larva</tissue>
    </source>
</reference>
<accession>A0ABM1MKX5</accession>
<dbReference type="PANTHER" id="PTHR13650">
    <property type="entry name" value="SPATACSIN"/>
    <property type="match status" value="1"/>
</dbReference>
<dbReference type="InterPro" id="IPR028107">
    <property type="entry name" value="Spatacsin_C_dom"/>
</dbReference>
<organism evidence="2 3">
    <name type="scientific">Nicrophorus vespilloides</name>
    <name type="common">Boreal carrion beetle</name>
    <dbReference type="NCBI Taxonomy" id="110193"/>
    <lineage>
        <taxon>Eukaryota</taxon>
        <taxon>Metazoa</taxon>
        <taxon>Ecdysozoa</taxon>
        <taxon>Arthropoda</taxon>
        <taxon>Hexapoda</taxon>
        <taxon>Insecta</taxon>
        <taxon>Pterygota</taxon>
        <taxon>Neoptera</taxon>
        <taxon>Endopterygota</taxon>
        <taxon>Coleoptera</taxon>
        <taxon>Polyphaga</taxon>
        <taxon>Staphyliniformia</taxon>
        <taxon>Silphidae</taxon>
        <taxon>Nicrophorinae</taxon>
        <taxon>Nicrophorus</taxon>
    </lineage>
</organism>
<sequence>MTMKPTAPPHLSKEMLIVWETWSLKDDRKVVRESAAKGHHIGLALTYLSQRKLLDYNETKDWFNKEVLEWSMELLQNKQVFRVSHILKNINLDPMQEISKIFQETVDSDLRDYLGKHLENAGKLDETLKESWQLLLIIEENFSTLFKLKQETETINILLINNKSLDWKHEIVAELFLKNQDFKLQPLLNNKFLWEKALNSHNYRFICKWIDVIFSENIDDSELGACLNKLKITTELIDEFFMNSNIKQETKSKVCNKLAQYGMFCPEEQLDAVKIISRLTDIQSLHLLRSILSNKYSNMCYTQFLKILYDYCESNELYGVLDICTKDMTISSRNKQIELIETSRIICENPNDKEALKDNLMFNINYLQEGSTIESLIVLFVLILSENNLSLNLWDGNTGINFDKLPVLKIILNKFMNNNVSKHITMYDLAKRHLMLDTKTLFQFQFDKEYELPYFNQSVLVNKYGYKKSVDCKFYLSHCRPSVCKDTMDFHKLRKFTIQNFSNKQIVSSCIAYLEMRGEDSDFLRHEIFAANILHSNGHSEDKVIELFLYGSKFEIMEIYENILCGEINLSTSSDIIDIMHKQDILIKFAELNKLNMPEVLLMRIANKNLWLPFLIIIQKYNYTQEHVARLVQNFTSVNMIEHLSHCLMHDIHWENKSSLMKDRDSRKYYLSKIGVRKNIDNEMVSSITSQSSYSSTSSSTGISEFLESENFDAKCDLLQVLIKCHNSNDPPKALLQACQYYKYPLFAVLATSYEPDSVITNWLVWLSVSCNMFDTINFEHTALMGNCVSTFIQDILRDGFHRTLLMSFHIFLPKNPLKIYMSFICDCINFNSVRTENLEEYFKLLKLKRSSSVCGQIDHDMMYLQSKDWIENTSIALTAATLQTSFLSYYRRIEFMETLVQLKLENYFTSFVPNFQNLLKIFRCLCNSQIVTDFDFIRAFRSESDYKAEIFRLVDTLSLQKLFDDALEIALIENIMSDSILVRKWENNIKNSLVECDEEFEKFKISPERAVSFFEQYKSDYEILKLAYKWAYRHNLHNVTDIEKDYWLAYLNCENCEIYYIKNYSLAFEEISPIIKTCELIPHEQNKLSEAIDKLLEAGEVYQAFQVGKLFNYFNNNLEILKVCLDLAEGITLPFQLTAKERLLMKKVGCTRSYSHRRRPYLTSVVSSYSSQFSRSPGMNTVEFESNNLDSVSQLIENLIENLKSGLEVGQKILMTYRISVNVEKSYRNILELTNPMNLLLEVVNGDCVNKLEVIQDFSMLYKWNRQQIADFLCEQIILTSQRYSHNNVEMNTLWGINLDNDIHVLLQLLPDTCTLLGNKLYYYASALLKVQCENPDLNEISHIIELLIRAHDCYTSDCNMEGISIILKKCQTLFNILLTMNHWNFIIRLLTGIARYAEMNYVFHILRENGQFENLLRKGKSKRDNGLKVALLEYLKRFCPDNRDLYNMVALHFSLYSEVAQLWEVESESILRNLIAISKLEMQNRKTDPDSCLLVELTNTEGTKICLTKAMENYSHAAEFHMQGEKLAKAMNAARQAELIALQFSLLKNIANNGVTICLINLNTDQISSILLKTLSFPQALILSEAYNYQVDWAQVLFKQFIMRNQTNYLVNFVNVFNITEDLAFDISRKFLTSNLNEETALNNMKIILKLLPSVHAKYRIASELGFIDLVEELLNGNRLIYLKDTVWKRGYNE</sequence>
<evidence type="ECO:0000313" key="3">
    <source>
        <dbReference type="RefSeq" id="XP_017775225.1"/>
    </source>
</evidence>
<dbReference type="PANTHER" id="PTHR13650:SF0">
    <property type="entry name" value="SPATACSIN"/>
    <property type="match status" value="1"/>
</dbReference>
<dbReference type="Proteomes" id="UP000695000">
    <property type="component" value="Unplaced"/>
</dbReference>
<proteinExistence type="predicted"/>
<evidence type="ECO:0000259" key="1">
    <source>
        <dbReference type="Pfam" id="PF14649"/>
    </source>
</evidence>
<dbReference type="RefSeq" id="XP_017775225.1">
    <property type="nucleotide sequence ID" value="XM_017919736.1"/>
</dbReference>
<protein>
    <submittedName>
        <fullName evidence="3">Spatacsin</fullName>
    </submittedName>
</protein>
<dbReference type="GeneID" id="108561680"/>
<evidence type="ECO:0000313" key="2">
    <source>
        <dbReference type="Proteomes" id="UP000695000"/>
    </source>
</evidence>
<keyword evidence="2" id="KW-1185">Reference proteome</keyword>